<dbReference type="InterPro" id="IPR002104">
    <property type="entry name" value="Integrase_catalytic"/>
</dbReference>
<dbReference type="OrthoDB" id="9795573at2"/>
<evidence type="ECO:0000256" key="2">
    <source>
        <dbReference type="ARBA" id="ARBA00022908"/>
    </source>
</evidence>
<dbReference type="InterPro" id="IPR010998">
    <property type="entry name" value="Integrase_recombinase_N"/>
</dbReference>
<evidence type="ECO:0000256" key="3">
    <source>
        <dbReference type="ARBA" id="ARBA00023125"/>
    </source>
</evidence>
<dbReference type="InterPro" id="IPR050808">
    <property type="entry name" value="Phage_Integrase"/>
</dbReference>
<dbReference type="PANTHER" id="PTHR30629:SF6">
    <property type="entry name" value="PROPHAGE INTEGRASE INTA-RELATED"/>
    <property type="match status" value="1"/>
</dbReference>
<evidence type="ECO:0000256" key="1">
    <source>
        <dbReference type="ARBA" id="ARBA00008857"/>
    </source>
</evidence>
<dbReference type="Gene3D" id="1.10.150.130">
    <property type="match status" value="1"/>
</dbReference>
<dbReference type="Gene3D" id="1.10.443.10">
    <property type="entry name" value="Intergrase catalytic core"/>
    <property type="match status" value="1"/>
</dbReference>
<dbReference type="CDD" id="cd00801">
    <property type="entry name" value="INT_P4_C"/>
    <property type="match status" value="1"/>
</dbReference>
<dbReference type="InterPro" id="IPR011010">
    <property type="entry name" value="DNA_brk_join_enz"/>
</dbReference>
<sequence>MAKIIKPLSPTDVSTAETKESEYNLSDGNGLFLRVKPVGSKFWIFNYQRPITKKRANLTLGRYPDLPLAKARTKAIEARELLAEGIDPKEHRDSTLKAKQAELSNTLQVVFEDWFTVKKTSIKELTAKKLKQRLDKYLLTYLGKFPISEITAPQTIKILQPVANQGKLETVARLCRNLNEIMVFAVNTGIIEHNKLAGIGKAFANAQVTNQASLKPEELPELLTALNYADIKLITRCLIEWQLHTMTRPSETAGARWDEIDRENKLWHIPAERMKKGRPHTVLLTTQTLALLETIDAITGDSEYIFPADKTNKKHINKETANKALQRMGFKGRQTSHGLRALASTTLNEQNVFDADVIEAALSHVDKVRSAYNRTDYLERRRVLMGCWSDHIEAASKGSNSITGLKGM</sequence>
<dbReference type="STRING" id="357804.Ping_2496"/>
<keyword evidence="3" id="KW-0238">DNA-binding</keyword>
<keyword evidence="7" id="KW-1185">Reference proteome</keyword>
<dbReference type="PROSITE" id="PS51898">
    <property type="entry name" value="TYR_RECOMBINASE"/>
    <property type="match status" value="1"/>
</dbReference>
<dbReference type="PANTHER" id="PTHR30629">
    <property type="entry name" value="PROPHAGE INTEGRASE"/>
    <property type="match status" value="1"/>
</dbReference>
<dbReference type="AlphaFoldDB" id="A1SXK7"/>
<dbReference type="InterPro" id="IPR053876">
    <property type="entry name" value="Phage_int_M"/>
</dbReference>
<dbReference type="Gene3D" id="3.30.160.390">
    <property type="entry name" value="Integrase, DNA-binding domain"/>
    <property type="match status" value="1"/>
</dbReference>
<gene>
    <name evidence="6" type="ordered locus">Ping_2496</name>
</gene>
<comment type="similarity">
    <text evidence="1">Belongs to the 'phage' integrase family.</text>
</comment>
<dbReference type="eggNOG" id="COG0582">
    <property type="taxonomic scope" value="Bacteria"/>
</dbReference>
<feature type="domain" description="Tyr recombinase" evidence="5">
    <location>
        <begin position="209"/>
        <end position="385"/>
    </location>
</feature>
<dbReference type="HOGENOM" id="CLU_027562_0_0_6"/>
<dbReference type="InterPro" id="IPR025166">
    <property type="entry name" value="Integrase_DNA_bind_dom"/>
</dbReference>
<protein>
    <submittedName>
        <fullName evidence="6">Phage integrase family protein</fullName>
    </submittedName>
</protein>
<dbReference type="GO" id="GO:0003677">
    <property type="term" value="F:DNA binding"/>
    <property type="evidence" value="ECO:0007669"/>
    <property type="project" value="UniProtKB-KW"/>
</dbReference>
<evidence type="ECO:0000313" key="6">
    <source>
        <dbReference type="EMBL" id="ABM04222.1"/>
    </source>
</evidence>
<dbReference type="SUPFAM" id="SSF56349">
    <property type="entry name" value="DNA breaking-rejoining enzymes"/>
    <property type="match status" value="1"/>
</dbReference>
<dbReference type="Pfam" id="PF00589">
    <property type="entry name" value="Phage_integrase"/>
    <property type="match status" value="1"/>
</dbReference>
<evidence type="ECO:0000256" key="4">
    <source>
        <dbReference type="ARBA" id="ARBA00023172"/>
    </source>
</evidence>
<evidence type="ECO:0000259" key="5">
    <source>
        <dbReference type="PROSITE" id="PS51898"/>
    </source>
</evidence>
<dbReference type="Pfam" id="PF13356">
    <property type="entry name" value="Arm-DNA-bind_3"/>
    <property type="match status" value="1"/>
</dbReference>
<keyword evidence="4" id="KW-0233">DNA recombination</keyword>
<dbReference type="InterPro" id="IPR038488">
    <property type="entry name" value="Integrase_DNA-bd_sf"/>
</dbReference>
<dbReference type="EMBL" id="CP000510">
    <property type="protein sequence ID" value="ABM04222.1"/>
    <property type="molecule type" value="Genomic_DNA"/>
</dbReference>
<accession>A1SXK7</accession>
<proteinExistence type="inferred from homology"/>
<name>A1SXK7_PSYIN</name>
<evidence type="ECO:0000313" key="7">
    <source>
        <dbReference type="Proteomes" id="UP000000639"/>
    </source>
</evidence>
<keyword evidence="2" id="KW-0229">DNA integration</keyword>
<dbReference type="KEGG" id="pin:Ping_2496"/>
<organism evidence="6 7">
    <name type="scientific">Psychromonas ingrahamii (strain DSM 17664 / CCUG 51855 / 37)</name>
    <dbReference type="NCBI Taxonomy" id="357804"/>
    <lineage>
        <taxon>Bacteria</taxon>
        <taxon>Pseudomonadati</taxon>
        <taxon>Pseudomonadota</taxon>
        <taxon>Gammaproteobacteria</taxon>
        <taxon>Alteromonadales</taxon>
        <taxon>Psychromonadaceae</taxon>
        <taxon>Psychromonas</taxon>
    </lineage>
</organism>
<dbReference type="InterPro" id="IPR013762">
    <property type="entry name" value="Integrase-like_cat_sf"/>
</dbReference>
<dbReference type="RefSeq" id="WP_011770782.1">
    <property type="nucleotide sequence ID" value="NC_008709.1"/>
</dbReference>
<dbReference type="GO" id="GO:0006310">
    <property type="term" value="P:DNA recombination"/>
    <property type="evidence" value="ECO:0007669"/>
    <property type="project" value="UniProtKB-KW"/>
</dbReference>
<reference evidence="6 7" key="1">
    <citation type="submission" date="2007-01" db="EMBL/GenBank/DDBJ databases">
        <title>Complete sequence of Psychromonas ingrahamii 37.</title>
        <authorList>
            <consortium name="US DOE Joint Genome Institute"/>
            <person name="Copeland A."/>
            <person name="Lucas S."/>
            <person name="Lapidus A."/>
            <person name="Barry K."/>
            <person name="Detter J.C."/>
            <person name="Glavina del Rio T."/>
            <person name="Hammon N."/>
            <person name="Israni S."/>
            <person name="Dalin E."/>
            <person name="Tice H."/>
            <person name="Pitluck S."/>
            <person name="Thompson L.S."/>
            <person name="Brettin T."/>
            <person name="Bruce D."/>
            <person name="Han C."/>
            <person name="Tapia R."/>
            <person name="Schmutz J."/>
            <person name="Larimer F."/>
            <person name="Land M."/>
            <person name="Hauser L."/>
            <person name="Kyrpides N."/>
            <person name="Ivanova N."/>
            <person name="Staley J."/>
            <person name="Richardson P."/>
        </authorList>
    </citation>
    <scope>NUCLEOTIDE SEQUENCE [LARGE SCALE GENOMIC DNA]</scope>
    <source>
        <strain evidence="6 7">37</strain>
    </source>
</reference>
<dbReference type="GO" id="GO:0015074">
    <property type="term" value="P:DNA integration"/>
    <property type="evidence" value="ECO:0007669"/>
    <property type="project" value="UniProtKB-KW"/>
</dbReference>
<dbReference type="Proteomes" id="UP000000639">
    <property type="component" value="Chromosome"/>
</dbReference>
<dbReference type="Pfam" id="PF22022">
    <property type="entry name" value="Phage_int_M"/>
    <property type="match status" value="1"/>
</dbReference>